<gene>
    <name evidence="3" type="ORF">N24_1537</name>
</gene>
<keyword evidence="1" id="KW-0472">Membrane</keyword>
<reference evidence="3 4" key="1">
    <citation type="submission" date="2016-02" db="EMBL/GenBank/DDBJ databases">
        <title>Corynebacterium glutamicum N24 whole genome sequencing project.</title>
        <authorList>
            <person name="Matsutani M."/>
            <person name="Nangtapong N."/>
            <person name="Yakushi T."/>
            <person name="Matsushita K."/>
        </authorList>
    </citation>
    <scope>NUCLEOTIDE SEQUENCE [LARGE SCALE GENOMIC DNA]</scope>
    <source>
        <strain evidence="3 4">N24</strain>
    </source>
</reference>
<dbReference type="EMBL" id="AP017369">
    <property type="protein sequence ID" value="BAU95799.1"/>
    <property type="molecule type" value="Genomic_DNA"/>
</dbReference>
<dbReference type="InterPro" id="IPR012551">
    <property type="entry name" value="DUF1707_SHOCT-like"/>
</dbReference>
<evidence type="ECO:0000313" key="4">
    <source>
        <dbReference type="Proteomes" id="UP000218244"/>
    </source>
</evidence>
<accession>A0A160PPF1</accession>
<feature type="transmembrane region" description="Helical" evidence="1">
    <location>
        <begin position="108"/>
        <end position="125"/>
    </location>
</feature>
<organism evidence="3 4">
    <name type="scientific">Corynebacterium suranareeae</name>
    <dbReference type="NCBI Taxonomy" id="2506452"/>
    <lineage>
        <taxon>Bacteria</taxon>
        <taxon>Bacillati</taxon>
        <taxon>Actinomycetota</taxon>
        <taxon>Actinomycetes</taxon>
        <taxon>Mycobacteriales</taxon>
        <taxon>Corynebacteriaceae</taxon>
        <taxon>Corynebacterium</taxon>
    </lineage>
</organism>
<protein>
    <recommendedName>
        <fullName evidence="2">DUF1707 domain-containing protein</fullName>
    </recommendedName>
</protein>
<dbReference type="Proteomes" id="UP000218244">
    <property type="component" value="Chromosome"/>
</dbReference>
<feature type="domain" description="DUF1707" evidence="2">
    <location>
        <begin position="24"/>
        <end position="75"/>
    </location>
</feature>
<evidence type="ECO:0000313" key="3">
    <source>
        <dbReference type="EMBL" id="BAU95799.1"/>
    </source>
</evidence>
<proteinExistence type="predicted"/>
<evidence type="ECO:0000256" key="1">
    <source>
        <dbReference type="SAM" id="Phobius"/>
    </source>
</evidence>
<keyword evidence="1" id="KW-1133">Transmembrane helix</keyword>
<dbReference type="KEGG" id="csur:N24_1537"/>
<dbReference type="AlphaFoldDB" id="A0A160PPF1"/>
<name>A0A160PPF1_9CORY</name>
<evidence type="ECO:0000259" key="2">
    <source>
        <dbReference type="Pfam" id="PF08044"/>
    </source>
</evidence>
<sequence length="185" mass="20736">MLCARGRAYAGAYTETMDGNPNQRIGDVERSQALDKLGLYFADGYLDIEEFDTRTGAAAIARTAGDIDVLFSDLPEQPSTAITPVHDDADKELDLVLQRGKKLQRIDSAIWSVVMVAFFLGLFVLHVPYFWVVFIIGGAASAGARFLLKVDDADEKLFEELHEQEQSEREARLRIAAKRRRELEQ</sequence>
<keyword evidence="4" id="KW-1185">Reference proteome</keyword>
<feature type="transmembrane region" description="Helical" evidence="1">
    <location>
        <begin position="131"/>
        <end position="148"/>
    </location>
</feature>
<dbReference type="Pfam" id="PF08044">
    <property type="entry name" value="DUF1707"/>
    <property type="match status" value="1"/>
</dbReference>
<keyword evidence="1" id="KW-0812">Transmembrane</keyword>